<evidence type="ECO:0000256" key="4">
    <source>
        <dbReference type="SAM" id="MobiDB-lite"/>
    </source>
</evidence>
<keyword evidence="1" id="KW-0805">Transcription regulation</keyword>
<keyword evidence="7" id="KW-1185">Reference proteome</keyword>
<dbReference type="STRING" id="476652.DEAC_c08980"/>
<evidence type="ECO:0000256" key="2">
    <source>
        <dbReference type="ARBA" id="ARBA00023125"/>
    </source>
</evidence>
<evidence type="ECO:0000256" key="3">
    <source>
        <dbReference type="ARBA" id="ARBA00023163"/>
    </source>
</evidence>
<organism evidence="6 7">
    <name type="scientific">Desulfosporosinus acididurans</name>
    <dbReference type="NCBI Taxonomy" id="476652"/>
    <lineage>
        <taxon>Bacteria</taxon>
        <taxon>Bacillati</taxon>
        <taxon>Bacillota</taxon>
        <taxon>Clostridia</taxon>
        <taxon>Eubacteriales</taxon>
        <taxon>Desulfitobacteriaceae</taxon>
        <taxon>Desulfosporosinus</taxon>
    </lineage>
</organism>
<proteinExistence type="predicted"/>
<comment type="caution">
    <text evidence="6">The sequence shown here is derived from an EMBL/GenBank/DDBJ whole genome shotgun (WGS) entry which is preliminary data.</text>
</comment>
<reference evidence="6 7" key="1">
    <citation type="submission" date="2015-06" db="EMBL/GenBank/DDBJ databases">
        <title>Draft genome of the moderately acidophilic sulfate reducer Candidatus Desulfosporosinus acididurans strain M1.</title>
        <authorList>
            <person name="Poehlein A."/>
            <person name="Petzsch P."/>
            <person name="Johnson B.D."/>
            <person name="Schloemann M."/>
            <person name="Daniel R."/>
            <person name="Muehling M."/>
        </authorList>
    </citation>
    <scope>NUCLEOTIDE SEQUENCE [LARGE SCALE GENOMIC DNA]</scope>
    <source>
        <strain evidence="6 7">M1</strain>
    </source>
</reference>
<dbReference type="PROSITE" id="PS01117">
    <property type="entry name" value="HTH_MARR_1"/>
    <property type="match status" value="1"/>
</dbReference>
<dbReference type="InterPro" id="IPR000835">
    <property type="entry name" value="HTH_MarR-typ"/>
</dbReference>
<feature type="compositionally biased region" description="Basic and acidic residues" evidence="4">
    <location>
        <begin position="193"/>
        <end position="223"/>
    </location>
</feature>
<evidence type="ECO:0000313" key="6">
    <source>
        <dbReference type="EMBL" id="KLU66964.1"/>
    </source>
</evidence>
<dbReference type="PATRIC" id="fig|476652.3.peg.923"/>
<dbReference type="InterPro" id="IPR036388">
    <property type="entry name" value="WH-like_DNA-bd_sf"/>
</dbReference>
<dbReference type="InterPro" id="IPR023187">
    <property type="entry name" value="Tscrpt_reg_MarR-type_CS"/>
</dbReference>
<sequence>MTNNELDLFDQFVRLEWLLHRYHQHNHRHHGPMGDSHRGQGRVLALLKLKPEISQKELSDILDIRSQSLGELLAKLERSGFITRTPSQTDRRVMEVRLTEAGKTVSDQNERQGDPESLFSCLNQEEQSALSDYLSRIIDKLEQQFGNIEPGTHWHGHGHDHGHPPFDGRGFGPHCDRRGGHPPFHGGQFAHHFGREEGRSPFDPREFGQNPKTEDKPDSFDDK</sequence>
<dbReference type="AlphaFoldDB" id="A0A0J1FU34"/>
<dbReference type="Proteomes" id="UP000036356">
    <property type="component" value="Unassembled WGS sequence"/>
</dbReference>
<evidence type="ECO:0000313" key="7">
    <source>
        <dbReference type="Proteomes" id="UP000036356"/>
    </source>
</evidence>
<dbReference type="PANTHER" id="PTHR42756">
    <property type="entry name" value="TRANSCRIPTIONAL REGULATOR, MARR"/>
    <property type="match status" value="1"/>
</dbReference>
<dbReference type="InterPro" id="IPR036390">
    <property type="entry name" value="WH_DNA-bd_sf"/>
</dbReference>
<gene>
    <name evidence="6" type="primary">marR</name>
    <name evidence="6" type="ORF">DEAC_c08980</name>
</gene>
<dbReference type="SUPFAM" id="SSF46785">
    <property type="entry name" value="Winged helix' DNA-binding domain"/>
    <property type="match status" value="1"/>
</dbReference>
<dbReference type="RefSeq" id="WP_083995895.1">
    <property type="nucleotide sequence ID" value="NZ_LDZY01000003.1"/>
</dbReference>
<feature type="region of interest" description="Disordered" evidence="4">
    <location>
        <begin position="150"/>
        <end position="223"/>
    </location>
</feature>
<keyword evidence="2" id="KW-0238">DNA-binding</keyword>
<name>A0A0J1FU34_9FIRM</name>
<evidence type="ECO:0000259" key="5">
    <source>
        <dbReference type="PROSITE" id="PS50995"/>
    </source>
</evidence>
<dbReference type="Pfam" id="PF01047">
    <property type="entry name" value="MarR"/>
    <property type="match status" value="1"/>
</dbReference>
<dbReference type="SMART" id="SM00347">
    <property type="entry name" value="HTH_MARR"/>
    <property type="match status" value="1"/>
</dbReference>
<feature type="compositionally biased region" description="Basic and acidic residues" evidence="4">
    <location>
        <begin position="157"/>
        <end position="166"/>
    </location>
</feature>
<dbReference type="PRINTS" id="PR00598">
    <property type="entry name" value="HTHMARR"/>
</dbReference>
<dbReference type="GO" id="GO:0003700">
    <property type="term" value="F:DNA-binding transcription factor activity"/>
    <property type="evidence" value="ECO:0007669"/>
    <property type="project" value="InterPro"/>
</dbReference>
<dbReference type="GO" id="GO:0003677">
    <property type="term" value="F:DNA binding"/>
    <property type="evidence" value="ECO:0007669"/>
    <property type="project" value="UniProtKB-KW"/>
</dbReference>
<dbReference type="PROSITE" id="PS50995">
    <property type="entry name" value="HTH_MARR_2"/>
    <property type="match status" value="1"/>
</dbReference>
<dbReference type="Gene3D" id="1.10.10.10">
    <property type="entry name" value="Winged helix-like DNA-binding domain superfamily/Winged helix DNA-binding domain"/>
    <property type="match status" value="1"/>
</dbReference>
<dbReference type="EMBL" id="LDZY01000003">
    <property type="protein sequence ID" value="KLU66964.1"/>
    <property type="molecule type" value="Genomic_DNA"/>
</dbReference>
<accession>A0A0J1FU34</accession>
<evidence type="ECO:0000256" key="1">
    <source>
        <dbReference type="ARBA" id="ARBA00023015"/>
    </source>
</evidence>
<dbReference type="PANTHER" id="PTHR42756:SF1">
    <property type="entry name" value="TRANSCRIPTIONAL REPRESSOR OF EMRAB OPERON"/>
    <property type="match status" value="1"/>
</dbReference>
<feature type="domain" description="HTH marR-type" evidence="5">
    <location>
        <begin position="5"/>
        <end position="139"/>
    </location>
</feature>
<keyword evidence="3" id="KW-0804">Transcription</keyword>
<protein>
    <submittedName>
        <fullName evidence="6">Multiple antibiotic resistance protein MarR</fullName>
    </submittedName>
</protein>